<comment type="caution">
    <text evidence="2">The sequence shown here is derived from an EMBL/GenBank/DDBJ whole genome shotgun (WGS) entry which is preliminary data.</text>
</comment>
<evidence type="ECO:0000313" key="2">
    <source>
        <dbReference type="EMBL" id="CAG8506720.1"/>
    </source>
</evidence>
<sequence length="173" mass="19543">MLHKIRQSKETAPLDSSSSTSTSEISPPNSDPLLADPDSTQDLRLPISRSLLTPLFGGRRPFARTFVFPCRCMVEEEIHFYENPDEFDLPAVAVVGKGDGFVWNEELLLKYQQCYHSHYSSVTPEPGDTRYNTTPHLHRHRAYIHGGQVNTDEVPSYDILFGPNYPLPDILPS</sequence>
<reference evidence="2" key="1">
    <citation type="submission" date="2021-06" db="EMBL/GenBank/DDBJ databases">
        <authorList>
            <person name="Kallberg Y."/>
            <person name="Tangrot J."/>
            <person name="Rosling A."/>
        </authorList>
    </citation>
    <scope>NUCLEOTIDE SEQUENCE</scope>
    <source>
        <strain evidence="2">BR232B</strain>
    </source>
</reference>
<evidence type="ECO:0000256" key="1">
    <source>
        <dbReference type="SAM" id="MobiDB-lite"/>
    </source>
</evidence>
<proteinExistence type="predicted"/>
<feature type="region of interest" description="Disordered" evidence="1">
    <location>
        <begin position="1"/>
        <end position="39"/>
    </location>
</feature>
<dbReference type="Proteomes" id="UP000789739">
    <property type="component" value="Unassembled WGS sequence"/>
</dbReference>
<accession>A0A9N8ZU12</accession>
<dbReference type="OrthoDB" id="10491317at2759"/>
<dbReference type="AlphaFoldDB" id="A0A9N8ZU12"/>
<gene>
    <name evidence="2" type="ORF">PBRASI_LOCUS2895</name>
</gene>
<evidence type="ECO:0000313" key="3">
    <source>
        <dbReference type="Proteomes" id="UP000789739"/>
    </source>
</evidence>
<keyword evidence="3" id="KW-1185">Reference proteome</keyword>
<protein>
    <submittedName>
        <fullName evidence="2">2064_t:CDS:1</fullName>
    </submittedName>
</protein>
<name>A0A9N8ZU12_9GLOM</name>
<dbReference type="EMBL" id="CAJVPI010000242">
    <property type="protein sequence ID" value="CAG8506720.1"/>
    <property type="molecule type" value="Genomic_DNA"/>
</dbReference>
<organism evidence="2 3">
    <name type="scientific">Paraglomus brasilianum</name>
    <dbReference type="NCBI Taxonomy" id="144538"/>
    <lineage>
        <taxon>Eukaryota</taxon>
        <taxon>Fungi</taxon>
        <taxon>Fungi incertae sedis</taxon>
        <taxon>Mucoromycota</taxon>
        <taxon>Glomeromycotina</taxon>
        <taxon>Glomeromycetes</taxon>
        <taxon>Paraglomerales</taxon>
        <taxon>Paraglomeraceae</taxon>
        <taxon>Paraglomus</taxon>
    </lineage>
</organism>